<feature type="chain" id="PRO_5006860357" description="Secreted protein" evidence="2">
    <location>
        <begin position="21"/>
        <end position="115"/>
    </location>
</feature>
<keyword evidence="2" id="KW-0732">Signal</keyword>
<evidence type="ECO:0000313" key="3">
    <source>
        <dbReference type="EMBL" id="CUI15922.1"/>
    </source>
</evidence>
<dbReference type="AlphaFoldDB" id="A0A0U5JB63"/>
<feature type="compositionally biased region" description="Basic and acidic residues" evidence="1">
    <location>
        <begin position="39"/>
        <end position="56"/>
    </location>
</feature>
<gene>
    <name evidence="3" type="ORF">PNK_0285</name>
</gene>
<feature type="compositionally biased region" description="Basic and acidic residues" evidence="1">
    <location>
        <begin position="71"/>
        <end position="83"/>
    </location>
</feature>
<dbReference type="KEGG" id="pnl:PNK_0285"/>
<organism evidence="3 4">
    <name type="scientific">Candidatus Protochlamydia naegleriophila</name>
    <dbReference type="NCBI Taxonomy" id="389348"/>
    <lineage>
        <taxon>Bacteria</taxon>
        <taxon>Pseudomonadati</taxon>
        <taxon>Chlamydiota</taxon>
        <taxon>Chlamydiia</taxon>
        <taxon>Parachlamydiales</taxon>
        <taxon>Parachlamydiaceae</taxon>
        <taxon>Candidatus Protochlamydia</taxon>
    </lineage>
</organism>
<feature type="region of interest" description="Disordered" evidence="1">
    <location>
        <begin position="24"/>
        <end position="115"/>
    </location>
</feature>
<evidence type="ECO:0008006" key="5">
    <source>
        <dbReference type="Google" id="ProtNLM"/>
    </source>
</evidence>
<dbReference type="PATRIC" id="fig|389348.3.peg.322"/>
<evidence type="ECO:0000313" key="4">
    <source>
        <dbReference type="Proteomes" id="UP000069902"/>
    </source>
</evidence>
<name>A0A0U5JB63_9BACT</name>
<evidence type="ECO:0000256" key="1">
    <source>
        <dbReference type="SAM" id="MobiDB-lite"/>
    </source>
</evidence>
<dbReference type="InParanoid" id="A0A0U5JB63"/>
<reference evidence="4" key="1">
    <citation type="submission" date="2015-09" db="EMBL/GenBank/DDBJ databases">
        <authorList>
            <person name="Bertelli C."/>
        </authorList>
    </citation>
    <scope>NUCLEOTIDE SEQUENCE [LARGE SCALE GENOMIC DNA]</scope>
    <source>
        <strain evidence="4">KNic</strain>
    </source>
</reference>
<proteinExistence type="predicted"/>
<feature type="signal peptide" evidence="2">
    <location>
        <begin position="1"/>
        <end position="20"/>
    </location>
</feature>
<dbReference type="EMBL" id="LN879502">
    <property type="protein sequence ID" value="CUI15922.1"/>
    <property type="molecule type" value="Genomic_DNA"/>
</dbReference>
<feature type="compositionally biased region" description="Polar residues" evidence="1">
    <location>
        <begin position="57"/>
        <end position="67"/>
    </location>
</feature>
<feature type="compositionally biased region" description="Polar residues" evidence="1">
    <location>
        <begin position="103"/>
        <end position="115"/>
    </location>
</feature>
<keyword evidence="4" id="KW-1185">Reference proteome</keyword>
<evidence type="ECO:0000256" key="2">
    <source>
        <dbReference type="SAM" id="SignalP"/>
    </source>
</evidence>
<sequence length="115" mass="13307">MTSKRLWMLAFLCLCAFCQADQETSYPKQPQDDWSEIAEESRPDRTGQERPIRRYESTSMPRATQRGTPKRNLEENWNNRRYESSSMPRGGGRYIPNRRAQPATDSDSDSGNGNE</sequence>
<dbReference type="RefSeq" id="WP_059059843.1">
    <property type="nucleotide sequence ID" value="NZ_LN879502.1"/>
</dbReference>
<accession>A0A0U5JB63</accession>
<dbReference type="Proteomes" id="UP000069902">
    <property type="component" value="Chromosome cPNK"/>
</dbReference>
<protein>
    <recommendedName>
        <fullName evidence="5">Secreted protein</fullName>
    </recommendedName>
</protein>